<keyword evidence="8" id="KW-0223">Dioxygenase</keyword>
<dbReference type="SUPFAM" id="SSF50022">
    <property type="entry name" value="ISP domain"/>
    <property type="match status" value="1"/>
</dbReference>
<dbReference type="PRINTS" id="PR00090">
    <property type="entry name" value="RNGDIOXGNASE"/>
</dbReference>
<dbReference type="GO" id="GO:0005506">
    <property type="term" value="F:iron ion binding"/>
    <property type="evidence" value="ECO:0007669"/>
    <property type="project" value="InterPro"/>
</dbReference>
<dbReference type="GO" id="GO:0051537">
    <property type="term" value="F:2 iron, 2 sulfur cluster binding"/>
    <property type="evidence" value="ECO:0007669"/>
    <property type="project" value="UniProtKB-KW"/>
</dbReference>
<gene>
    <name evidence="8" type="ORF">H0P51_07310</name>
</gene>
<evidence type="ECO:0000256" key="4">
    <source>
        <dbReference type="ARBA" id="ARBA00023002"/>
    </source>
</evidence>
<keyword evidence="6" id="KW-0411">Iron-sulfur</keyword>
<protein>
    <submittedName>
        <fullName evidence="8">Aromatic ring-hydroxylating dioxygenase subunit alpha</fullName>
    </submittedName>
</protein>
<dbReference type="GO" id="GO:0004497">
    <property type="term" value="F:monooxygenase activity"/>
    <property type="evidence" value="ECO:0007669"/>
    <property type="project" value="UniProtKB-ARBA"/>
</dbReference>
<accession>A0A7D6I2X0</accession>
<dbReference type="AlphaFoldDB" id="A0A7D6I2X0"/>
<keyword evidence="5" id="KW-0408">Iron</keyword>
<evidence type="ECO:0000259" key="7">
    <source>
        <dbReference type="PROSITE" id="PS51296"/>
    </source>
</evidence>
<dbReference type="InterPro" id="IPR001663">
    <property type="entry name" value="Rng_hydr_dOase-A"/>
</dbReference>
<keyword evidence="2" id="KW-0001">2Fe-2S</keyword>
<dbReference type="InterPro" id="IPR036922">
    <property type="entry name" value="Rieske_2Fe-2S_sf"/>
</dbReference>
<dbReference type="InterPro" id="IPR015879">
    <property type="entry name" value="Ring_hydroxy_dOase_asu_C_dom"/>
</dbReference>
<dbReference type="Gene3D" id="3.90.380.10">
    <property type="entry name" value="Naphthalene 1,2-dioxygenase Alpha Subunit, Chain A, domain 1"/>
    <property type="match status" value="1"/>
</dbReference>
<organism evidence="8 9">
    <name type="scientific">Mycobacterium vicinigordonae</name>
    <dbReference type="NCBI Taxonomy" id="1719132"/>
    <lineage>
        <taxon>Bacteria</taxon>
        <taxon>Bacillati</taxon>
        <taxon>Actinomycetota</taxon>
        <taxon>Actinomycetes</taxon>
        <taxon>Mycobacteriales</taxon>
        <taxon>Mycobacteriaceae</taxon>
        <taxon>Mycobacterium</taxon>
    </lineage>
</organism>
<evidence type="ECO:0000256" key="1">
    <source>
        <dbReference type="ARBA" id="ARBA00001962"/>
    </source>
</evidence>
<comment type="cofactor">
    <cofactor evidence="1">
        <name>Fe cation</name>
        <dbReference type="ChEBI" id="CHEBI:24875"/>
    </cofactor>
</comment>
<reference evidence="8" key="2">
    <citation type="submission" date="2020-07" db="EMBL/GenBank/DDBJ databases">
        <authorList>
            <person name="Yu X."/>
        </authorList>
    </citation>
    <scope>NUCLEOTIDE SEQUENCE [LARGE SCALE GENOMIC DNA]</scope>
    <source>
        <strain evidence="8">24T</strain>
    </source>
</reference>
<dbReference type="PANTHER" id="PTHR43756:SF5">
    <property type="entry name" value="CHOLINE MONOOXYGENASE, CHLOROPLASTIC"/>
    <property type="match status" value="1"/>
</dbReference>
<dbReference type="EMBL" id="CP059165">
    <property type="protein sequence ID" value="QLL08714.1"/>
    <property type="molecule type" value="Genomic_DNA"/>
</dbReference>
<name>A0A7D6I2X0_9MYCO</name>
<dbReference type="Pfam" id="PF00848">
    <property type="entry name" value="Ring_hydroxyl_A"/>
    <property type="match status" value="1"/>
</dbReference>
<dbReference type="Pfam" id="PF00355">
    <property type="entry name" value="Rieske"/>
    <property type="match status" value="1"/>
</dbReference>
<keyword evidence="3" id="KW-0479">Metal-binding</keyword>
<keyword evidence="4" id="KW-0560">Oxidoreductase</keyword>
<dbReference type="CDD" id="cd03469">
    <property type="entry name" value="Rieske_RO_Alpha_N"/>
    <property type="match status" value="1"/>
</dbReference>
<evidence type="ECO:0000313" key="9">
    <source>
        <dbReference type="Proteomes" id="UP000510682"/>
    </source>
</evidence>
<dbReference type="Gene3D" id="2.102.10.10">
    <property type="entry name" value="Rieske [2Fe-2S] iron-sulphur domain"/>
    <property type="match status" value="1"/>
</dbReference>
<dbReference type="Proteomes" id="UP000510682">
    <property type="component" value="Chromosome"/>
</dbReference>
<dbReference type="KEGG" id="mgor:H0P51_07310"/>
<dbReference type="GO" id="GO:0016705">
    <property type="term" value="F:oxidoreductase activity, acting on paired donors, with incorporation or reduction of molecular oxygen"/>
    <property type="evidence" value="ECO:0007669"/>
    <property type="project" value="UniProtKB-ARBA"/>
</dbReference>
<reference evidence="8" key="1">
    <citation type="submission" date="2020-07" db="EMBL/GenBank/DDBJ databases">
        <title>Description of Mycobacterium gordonae subsp. intergordonae subsp.nov. and Mycobacterium gordonae subsp. gordonae subsp. nov.</title>
        <authorList>
            <person name="Huang H."/>
        </authorList>
    </citation>
    <scope>NUCLEOTIDE SEQUENCE [LARGE SCALE GENOMIC DNA]</scope>
    <source>
        <strain evidence="8">24T</strain>
    </source>
</reference>
<feature type="domain" description="Rieske" evidence="7">
    <location>
        <begin position="65"/>
        <end position="172"/>
    </location>
</feature>
<dbReference type="PROSITE" id="PS51296">
    <property type="entry name" value="RIESKE"/>
    <property type="match status" value="1"/>
</dbReference>
<sequence length="473" mass="53670">MTDYVGSIDYYHENALHRYGMNYPDGTQFAEELIFPDEDGKISTDRYISPTWLAAEIERVWKKTWQYVCRADDIPDAGSFLTYTIADQEFLVVRQADGSVKALNNVCLHRGNMLRNGCGVTEDLKCRFHHWAWEIDGSLKDIPDRHCFVGLDDEDLSLGEVPCDTWAGFVFLNPDSTSPVLLRDFLGPIVDQLAPYHFENMLTTTNVTQPLSCNWKTAIEAFLEAYHTMGLHPQLLPSLDDVNTTFEVMGDHSRMITPFGVPSMRYEEVDIRAILDSYTDTGGAIQGRELDPGDTPLHTGLRPSSEELAETMRDADGMTVREWLMDYVRKEAGARGRPLDDMLPNQAIDDWHYFLFPGVVMNINPMSTLLLRMRPHATDPDSCWVDVCTYEWPHPERGPFKSRPNVVKAEGEVNYGKVLVQDFDNLPGVQRGLHSDRLKHMLISKQEVRVTAFNRAVERYVGASHTSGLNKAT</sequence>
<dbReference type="PANTHER" id="PTHR43756">
    <property type="entry name" value="CHOLINE MONOOXYGENASE, CHLOROPLASTIC"/>
    <property type="match status" value="1"/>
</dbReference>
<dbReference type="RefSeq" id="WP_180917299.1">
    <property type="nucleotide sequence ID" value="NZ_CP059165.1"/>
</dbReference>
<proteinExistence type="predicted"/>
<evidence type="ECO:0000256" key="3">
    <source>
        <dbReference type="ARBA" id="ARBA00022723"/>
    </source>
</evidence>
<dbReference type="InterPro" id="IPR017941">
    <property type="entry name" value="Rieske_2Fe-2S"/>
</dbReference>
<dbReference type="SUPFAM" id="SSF55961">
    <property type="entry name" value="Bet v1-like"/>
    <property type="match status" value="1"/>
</dbReference>
<keyword evidence="9" id="KW-1185">Reference proteome</keyword>
<dbReference type="GO" id="GO:0051213">
    <property type="term" value="F:dioxygenase activity"/>
    <property type="evidence" value="ECO:0007669"/>
    <property type="project" value="UniProtKB-KW"/>
</dbReference>
<evidence type="ECO:0000256" key="5">
    <source>
        <dbReference type="ARBA" id="ARBA00023004"/>
    </source>
</evidence>
<evidence type="ECO:0000313" key="8">
    <source>
        <dbReference type="EMBL" id="QLL08714.1"/>
    </source>
</evidence>
<evidence type="ECO:0000256" key="6">
    <source>
        <dbReference type="ARBA" id="ARBA00023014"/>
    </source>
</evidence>
<evidence type="ECO:0000256" key="2">
    <source>
        <dbReference type="ARBA" id="ARBA00022714"/>
    </source>
</evidence>